<evidence type="ECO:0000259" key="2">
    <source>
        <dbReference type="PROSITE" id="PS50879"/>
    </source>
</evidence>
<organism evidence="3 4">
    <name type="scientific">Puccinia coronata f. sp. avenae</name>
    <dbReference type="NCBI Taxonomy" id="200324"/>
    <lineage>
        <taxon>Eukaryota</taxon>
        <taxon>Fungi</taxon>
        <taxon>Dikarya</taxon>
        <taxon>Basidiomycota</taxon>
        <taxon>Pucciniomycotina</taxon>
        <taxon>Pucciniomycetes</taxon>
        <taxon>Pucciniales</taxon>
        <taxon>Pucciniaceae</taxon>
        <taxon>Puccinia</taxon>
    </lineage>
</organism>
<dbReference type="GO" id="GO:0003676">
    <property type="term" value="F:nucleic acid binding"/>
    <property type="evidence" value="ECO:0007669"/>
    <property type="project" value="InterPro"/>
</dbReference>
<evidence type="ECO:0000313" key="4">
    <source>
        <dbReference type="Proteomes" id="UP000235392"/>
    </source>
</evidence>
<dbReference type="InterPro" id="IPR012337">
    <property type="entry name" value="RNaseH-like_sf"/>
</dbReference>
<feature type="region of interest" description="Disordered" evidence="1">
    <location>
        <begin position="1"/>
        <end position="35"/>
    </location>
</feature>
<dbReference type="GO" id="GO:0004523">
    <property type="term" value="F:RNA-DNA hybrid ribonuclease activity"/>
    <property type="evidence" value="ECO:0007669"/>
    <property type="project" value="InterPro"/>
</dbReference>
<dbReference type="Proteomes" id="UP000235392">
    <property type="component" value="Unassembled WGS sequence"/>
</dbReference>
<dbReference type="PROSITE" id="PS50879">
    <property type="entry name" value="RNASE_H_1"/>
    <property type="match status" value="1"/>
</dbReference>
<gene>
    <name evidence="3" type="ORF">PCASD_18192</name>
</gene>
<evidence type="ECO:0000313" key="3">
    <source>
        <dbReference type="EMBL" id="PLW19629.1"/>
    </source>
</evidence>
<dbReference type="Gene3D" id="3.30.420.10">
    <property type="entry name" value="Ribonuclease H-like superfamily/Ribonuclease H"/>
    <property type="match status" value="1"/>
</dbReference>
<sequence length="419" mass="44893">MLPALRPPDPSRDAPATGDSDTMDDLEVRLPPRPITQPPASSLHICLAKALGKRDANGSVLLDAKYVDLLLELSANNERMIHRLEATIDQLNAKVNPLVERMAEFEKLLKTGLKPAPAPGKSFAGSSGGEKLTVIKPNNIIRDFILNSRADSTAKLADSAQLGLAAEKVNLAMALNPESIYLPFEFGVGAARDLECWFLETSKEDTINSVKSLVSSYDSDPKALVIFSDGSFHPEKGGAGAAVCPGKNVFSSFALGGNTLVSNHESEAAGVLAGIGLANSLSSRTDVRRVLLLVDNQGVIRRVNEPTAPKPGQALFADIDRALAVLPERLRVTFAWCPGHRDILGNEMADQLAKEALESPSAQHLDVLSNYKHCQKSWLGWSHPSLYRTRPSDSNSGAGPPSESLTDSNLVALAFGHRV</sequence>
<dbReference type="InterPro" id="IPR002156">
    <property type="entry name" value="RNaseH_domain"/>
</dbReference>
<dbReference type="InterPro" id="IPR036397">
    <property type="entry name" value="RNaseH_sf"/>
</dbReference>
<dbReference type="SUPFAM" id="SSF53098">
    <property type="entry name" value="Ribonuclease H-like"/>
    <property type="match status" value="1"/>
</dbReference>
<proteinExistence type="predicted"/>
<reference evidence="3 4" key="1">
    <citation type="submission" date="2017-11" db="EMBL/GenBank/DDBJ databases">
        <title>De novo assembly and phasing of dikaryotic genomes from two isolates of Puccinia coronata f. sp. avenae, the causal agent of oat crown rust.</title>
        <authorList>
            <person name="Miller M.E."/>
            <person name="Zhang Y."/>
            <person name="Omidvar V."/>
            <person name="Sperschneider J."/>
            <person name="Schwessinger B."/>
            <person name="Raley C."/>
            <person name="Palmer J.M."/>
            <person name="Garnica D."/>
            <person name="Upadhyaya N."/>
            <person name="Rathjen J."/>
            <person name="Taylor J.M."/>
            <person name="Park R.F."/>
            <person name="Dodds P.N."/>
            <person name="Hirsch C.D."/>
            <person name="Kianian S.F."/>
            <person name="Figueroa M."/>
        </authorList>
    </citation>
    <scope>NUCLEOTIDE SEQUENCE [LARGE SCALE GENOMIC DNA]</scope>
    <source>
        <strain evidence="3">12SD80</strain>
    </source>
</reference>
<dbReference type="EMBL" id="PGCI01000711">
    <property type="protein sequence ID" value="PLW19629.1"/>
    <property type="molecule type" value="Genomic_DNA"/>
</dbReference>
<name>A0A2N5T2A5_9BASI</name>
<evidence type="ECO:0000256" key="1">
    <source>
        <dbReference type="SAM" id="MobiDB-lite"/>
    </source>
</evidence>
<dbReference type="AlphaFoldDB" id="A0A2N5T2A5"/>
<protein>
    <recommendedName>
        <fullName evidence="2">RNase H type-1 domain-containing protein</fullName>
    </recommendedName>
</protein>
<dbReference type="CDD" id="cd09276">
    <property type="entry name" value="Rnase_HI_RT_non_LTR"/>
    <property type="match status" value="1"/>
</dbReference>
<comment type="caution">
    <text evidence="3">The sequence shown here is derived from an EMBL/GenBank/DDBJ whole genome shotgun (WGS) entry which is preliminary data.</text>
</comment>
<accession>A0A2N5T2A5</accession>
<feature type="domain" description="RNase H type-1" evidence="2">
    <location>
        <begin position="220"/>
        <end position="358"/>
    </location>
</feature>
<dbReference type="Pfam" id="PF00075">
    <property type="entry name" value="RNase_H"/>
    <property type="match status" value="1"/>
</dbReference>